<reference evidence="2" key="1">
    <citation type="journal article" date="2016" name="Nat. Genet.">
        <title>The genome sequences of Arachis duranensis and Arachis ipaensis, the diploid ancestors of cultivated peanut.</title>
        <authorList>
            <person name="Bertioli D.J."/>
            <person name="Cannon S.B."/>
            <person name="Froenicke L."/>
            <person name="Huang G."/>
            <person name="Farmer A.D."/>
            <person name="Cannon E.K."/>
            <person name="Liu X."/>
            <person name="Gao D."/>
            <person name="Clevenger J."/>
            <person name="Dash S."/>
            <person name="Ren L."/>
            <person name="Moretzsohn M.C."/>
            <person name="Shirasawa K."/>
            <person name="Huang W."/>
            <person name="Vidigal B."/>
            <person name="Abernathy B."/>
            <person name="Chu Y."/>
            <person name="Niederhuth C.E."/>
            <person name="Umale P."/>
            <person name="Araujo A.C."/>
            <person name="Kozik A."/>
            <person name="Kim K.D."/>
            <person name="Burow M.D."/>
            <person name="Varshney R.K."/>
            <person name="Wang X."/>
            <person name="Zhang X."/>
            <person name="Barkley N."/>
            <person name="Guimaraes P.M."/>
            <person name="Isobe S."/>
            <person name="Guo B."/>
            <person name="Liao B."/>
            <person name="Stalker H.T."/>
            <person name="Schmitz R.J."/>
            <person name="Scheffler B.E."/>
            <person name="Leal-Bertioli S.C."/>
            <person name="Xun X."/>
            <person name="Jackson S.A."/>
            <person name="Michelmore R."/>
            <person name="Ozias-Akins P."/>
        </authorList>
    </citation>
    <scope>NUCLEOTIDE SEQUENCE [LARGE SCALE GENOMIC DNA]</scope>
    <source>
        <strain evidence="2">cv. V14167</strain>
    </source>
</reference>
<evidence type="ECO:0000313" key="2">
    <source>
        <dbReference type="Proteomes" id="UP000515211"/>
    </source>
</evidence>
<dbReference type="Proteomes" id="UP000515211">
    <property type="component" value="Chromosome 2"/>
</dbReference>
<name>A0A9C6TB11_ARADU</name>
<evidence type="ECO:0000313" key="3">
    <source>
        <dbReference type="RefSeq" id="XP_052113235.1"/>
    </source>
</evidence>
<dbReference type="RefSeq" id="XP_052113235.1">
    <property type="nucleotide sequence ID" value="XM_052257275.1"/>
</dbReference>
<keyword evidence="2" id="KW-1185">Reference proteome</keyword>
<feature type="compositionally biased region" description="Basic and acidic residues" evidence="1">
    <location>
        <begin position="119"/>
        <end position="131"/>
    </location>
</feature>
<organism evidence="2 3">
    <name type="scientific">Arachis duranensis</name>
    <name type="common">Wild peanut</name>
    <dbReference type="NCBI Taxonomy" id="130453"/>
    <lineage>
        <taxon>Eukaryota</taxon>
        <taxon>Viridiplantae</taxon>
        <taxon>Streptophyta</taxon>
        <taxon>Embryophyta</taxon>
        <taxon>Tracheophyta</taxon>
        <taxon>Spermatophyta</taxon>
        <taxon>Magnoliopsida</taxon>
        <taxon>eudicotyledons</taxon>
        <taxon>Gunneridae</taxon>
        <taxon>Pentapetalae</taxon>
        <taxon>rosids</taxon>
        <taxon>fabids</taxon>
        <taxon>Fabales</taxon>
        <taxon>Fabaceae</taxon>
        <taxon>Papilionoideae</taxon>
        <taxon>50 kb inversion clade</taxon>
        <taxon>dalbergioids sensu lato</taxon>
        <taxon>Dalbergieae</taxon>
        <taxon>Pterocarpus clade</taxon>
        <taxon>Arachis</taxon>
    </lineage>
</organism>
<dbReference type="AlphaFoldDB" id="A0A9C6TB11"/>
<protein>
    <submittedName>
        <fullName evidence="3">Uncharacterized protein LOC127744808</fullName>
    </submittedName>
</protein>
<sequence length="131" mass="14900">MDGGTEILKHEPDHEEAEVEPIMELPNGLLDEEETIESKSVKRDKDMERMMELPVGFLDQEGTIESELVKHVKAETVPPAVEEECSVAAKDTQPEPKQQMEEQEEVQSSEESSGWVKVEISKEEELKNRTH</sequence>
<gene>
    <name evidence="3" type="primary">LOC127744808</name>
</gene>
<feature type="region of interest" description="Disordered" evidence="1">
    <location>
        <begin position="78"/>
        <end position="131"/>
    </location>
</feature>
<dbReference type="GeneID" id="127744808"/>
<accession>A0A9C6TB11</accession>
<dbReference type="KEGG" id="adu:127744808"/>
<proteinExistence type="predicted"/>
<evidence type="ECO:0000256" key="1">
    <source>
        <dbReference type="SAM" id="MobiDB-lite"/>
    </source>
</evidence>
<reference evidence="3" key="2">
    <citation type="submission" date="2025-08" db="UniProtKB">
        <authorList>
            <consortium name="RefSeq"/>
        </authorList>
    </citation>
    <scope>IDENTIFICATION</scope>
    <source>
        <tissue evidence="3">Whole plant</tissue>
    </source>
</reference>